<name>A0A8J4WUN7_9TREM</name>
<reference evidence="3" key="1">
    <citation type="submission" date="2019-05" db="EMBL/GenBank/DDBJ databases">
        <title>Annotation for the trematode Paragonimus heterotremus.</title>
        <authorList>
            <person name="Choi Y.-J."/>
        </authorList>
    </citation>
    <scope>NUCLEOTIDE SEQUENCE</scope>
    <source>
        <strain evidence="3">LC</strain>
    </source>
</reference>
<keyword evidence="1" id="KW-0175">Coiled coil</keyword>
<organism evidence="3 4">
    <name type="scientific">Paragonimus heterotremus</name>
    <dbReference type="NCBI Taxonomy" id="100268"/>
    <lineage>
        <taxon>Eukaryota</taxon>
        <taxon>Metazoa</taxon>
        <taxon>Spiralia</taxon>
        <taxon>Lophotrochozoa</taxon>
        <taxon>Platyhelminthes</taxon>
        <taxon>Trematoda</taxon>
        <taxon>Digenea</taxon>
        <taxon>Plagiorchiida</taxon>
        <taxon>Troglotremata</taxon>
        <taxon>Troglotrematidae</taxon>
        <taxon>Paragonimus</taxon>
    </lineage>
</organism>
<dbReference type="Proteomes" id="UP000748531">
    <property type="component" value="Unassembled WGS sequence"/>
</dbReference>
<feature type="coiled-coil region" evidence="1">
    <location>
        <begin position="4"/>
        <end position="35"/>
    </location>
</feature>
<feature type="coiled-coil region" evidence="1">
    <location>
        <begin position="104"/>
        <end position="216"/>
    </location>
</feature>
<sequence>MKDMQIMEQKYNQMEKKAKNKIRLLEEAYEETARTQLTKERLEVIKLQVREDIEEHYREQIAQAHAGIVAARDETGRLREEAVKLATELDRERSESQTKIAQNRMLYEAEVSNLRQIKEELTARINRLTTDEIDRNHIVGKENAQLTTKCDLLSGELEELKSKMDSHREKLIQENKSLRKSNSELKVLNQELEAERDSLKKQLQLLKTEFEAIRIELVTERQRAFDAVRASSEAENRLSCLTQKTRLELSNLRLEAQQQRSEIEAQRDQFAGKCQVLEQELQLMMSKCQQVESAAAMRELEISQREVTVRDQLNGEISRLESKIFQLTENLSKTQRALEEVKSNKPSVSDTVEPQPTSADDSHLRNELDMLNCRLKETQEFNKKLSEKLYHVLEKSTDDPKNTEMGNRTELAELDRELRIQLHHLREEKCELENQLHSARANLTRYMENAGKVRISVPQCIP</sequence>
<gene>
    <name evidence="3" type="ORF">PHET_09162</name>
</gene>
<comment type="caution">
    <text evidence="3">The sequence shown here is derived from an EMBL/GenBank/DDBJ whole genome shotgun (WGS) entry which is preliminary data.</text>
</comment>
<feature type="region of interest" description="Disordered" evidence="2">
    <location>
        <begin position="339"/>
        <end position="362"/>
    </location>
</feature>
<proteinExistence type="predicted"/>
<dbReference type="OrthoDB" id="311279at2759"/>
<evidence type="ECO:0000256" key="2">
    <source>
        <dbReference type="SAM" id="MobiDB-lite"/>
    </source>
</evidence>
<accession>A0A8J4WUN7</accession>
<protein>
    <submittedName>
        <fullName evidence="3">Coiled-coil domain-containing protein 41</fullName>
    </submittedName>
</protein>
<feature type="compositionally biased region" description="Polar residues" evidence="2">
    <location>
        <begin position="344"/>
        <end position="359"/>
    </location>
</feature>
<keyword evidence="4" id="KW-1185">Reference proteome</keyword>
<dbReference type="AlphaFoldDB" id="A0A8J4WUN7"/>
<evidence type="ECO:0000313" key="4">
    <source>
        <dbReference type="Proteomes" id="UP000748531"/>
    </source>
</evidence>
<evidence type="ECO:0000313" key="3">
    <source>
        <dbReference type="EMBL" id="KAF5397837.1"/>
    </source>
</evidence>
<dbReference type="EMBL" id="LUCH01005717">
    <property type="protein sequence ID" value="KAF5397837.1"/>
    <property type="molecule type" value="Genomic_DNA"/>
</dbReference>
<evidence type="ECO:0000256" key="1">
    <source>
        <dbReference type="SAM" id="Coils"/>
    </source>
</evidence>